<keyword evidence="1" id="KW-0808">Transferase</keyword>
<dbReference type="Proteomes" id="UP000799766">
    <property type="component" value="Unassembled WGS sequence"/>
</dbReference>
<feature type="region of interest" description="Disordered" evidence="6">
    <location>
        <begin position="1"/>
        <end position="160"/>
    </location>
</feature>
<accession>A0A6A6NV30</accession>
<dbReference type="SMART" id="SM00220">
    <property type="entry name" value="S_TKc"/>
    <property type="match status" value="1"/>
</dbReference>
<feature type="compositionally biased region" description="Polar residues" evidence="6">
    <location>
        <begin position="539"/>
        <end position="552"/>
    </location>
</feature>
<protein>
    <recommendedName>
        <fullName evidence="7">Protein kinase domain-containing protein</fullName>
    </recommendedName>
</protein>
<dbReference type="GO" id="GO:0005524">
    <property type="term" value="F:ATP binding"/>
    <property type="evidence" value="ECO:0007669"/>
    <property type="project" value="UniProtKB-KW"/>
</dbReference>
<dbReference type="Gene3D" id="1.10.510.10">
    <property type="entry name" value="Transferase(Phosphotransferase) domain 1"/>
    <property type="match status" value="1"/>
</dbReference>
<feature type="region of interest" description="Disordered" evidence="6">
    <location>
        <begin position="525"/>
        <end position="729"/>
    </location>
</feature>
<dbReference type="Gene3D" id="3.30.200.20">
    <property type="entry name" value="Phosphorylase Kinase, domain 1"/>
    <property type="match status" value="1"/>
</dbReference>
<dbReference type="InterPro" id="IPR011009">
    <property type="entry name" value="Kinase-like_dom_sf"/>
</dbReference>
<evidence type="ECO:0000256" key="4">
    <source>
        <dbReference type="ARBA" id="ARBA00022840"/>
    </source>
</evidence>
<dbReference type="InterPro" id="IPR050339">
    <property type="entry name" value="CC_SR_Kinase"/>
</dbReference>
<gene>
    <name evidence="8" type="ORF">BDY21DRAFT_307421</name>
</gene>
<feature type="compositionally biased region" description="Low complexity" evidence="6">
    <location>
        <begin position="70"/>
        <end position="89"/>
    </location>
</feature>
<dbReference type="PROSITE" id="PS50011">
    <property type="entry name" value="PROTEIN_KINASE_DOM"/>
    <property type="match status" value="1"/>
</dbReference>
<dbReference type="PANTHER" id="PTHR11042:SF196">
    <property type="entry name" value="MITOSIS INHIBITOR PROTEIN KINASE SWE1"/>
    <property type="match status" value="1"/>
</dbReference>
<evidence type="ECO:0000256" key="2">
    <source>
        <dbReference type="ARBA" id="ARBA00022741"/>
    </source>
</evidence>
<evidence type="ECO:0000256" key="6">
    <source>
        <dbReference type="SAM" id="MobiDB-lite"/>
    </source>
</evidence>
<keyword evidence="9" id="KW-1185">Reference proteome</keyword>
<keyword evidence="2" id="KW-0547">Nucleotide-binding</keyword>
<evidence type="ECO:0000313" key="9">
    <source>
        <dbReference type="Proteomes" id="UP000799766"/>
    </source>
</evidence>
<dbReference type="GO" id="GO:0005634">
    <property type="term" value="C:nucleus"/>
    <property type="evidence" value="ECO:0007669"/>
    <property type="project" value="TreeGrafter"/>
</dbReference>
<proteinExistence type="inferred from homology"/>
<evidence type="ECO:0000256" key="3">
    <source>
        <dbReference type="ARBA" id="ARBA00022777"/>
    </source>
</evidence>
<evidence type="ECO:0000259" key="7">
    <source>
        <dbReference type="PROSITE" id="PS50011"/>
    </source>
</evidence>
<dbReference type="OrthoDB" id="5337378at2759"/>
<feature type="compositionally biased region" description="Polar residues" evidence="6">
    <location>
        <begin position="123"/>
        <end position="133"/>
    </location>
</feature>
<dbReference type="GO" id="GO:0110031">
    <property type="term" value="P:negative regulation of G2/MI transition of meiotic cell cycle"/>
    <property type="evidence" value="ECO:0007669"/>
    <property type="project" value="TreeGrafter"/>
</dbReference>
<dbReference type="SUPFAM" id="SSF56112">
    <property type="entry name" value="Protein kinase-like (PK-like)"/>
    <property type="match status" value="1"/>
</dbReference>
<dbReference type="InterPro" id="IPR008271">
    <property type="entry name" value="Ser/Thr_kinase_AS"/>
</dbReference>
<feature type="compositionally biased region" description="Low complexity" evidence="6">
    <location>
        <begin position="697"/>
        <end position="712"/>
    </location>
</feature>
<feature type="region of interest" description="Disordered" evidence="6">
    <location>
        <begin position="357"/>
        <end position="467"/>
    </location>
</feature>
<dbReference type="PROSITE" id="PS00108">
    <property type="entry name" value="PROTEIN_KINASE_ST"/>
    <property type="match status" value="1"/>
</dbReference>
<dbReference type="AlphaFoldDB" id="A0A6A6NV30"/>
<dbReference type="PANTHER" id="PTHR11042">
    <property type="entry name" value="EUKARYOTIC TRANSLATION INITIATION FACTOR 2-ALPHA KINASE EIF2-ALPHA KINASE -RELATED"/>
    <property type="match status" value="1"/>
</dbReference>
<dbReference type="EMBL" id="MU001687">
    <property type="protein sequence ID" value="KAF2455302.1"/>
    <property type="molecule type" value="Genomic_DNA"/>
</dbReference>
<feature type="compositionally biased region" description="Polar residues" evidence="6">
    <location>
        <begin position="365"/>
        <end position="382"/>
    </location>
</feature>
<dbReference type="GO" id="GO:0004713">
    <property type="term" value="F:protein tyrosine kinase activity"/>
    <property type="evidence" value="ECO:0007669"/>
    <property type="project" value="TreeGrafter"/>
</dbReference>
<evidence type="ECO:0000256" key="1">
    <source>
        <dbReference type="ARBA" id="ARBA00022679"/>
    </source>
</evidence>
<feature type="compositionally biased region" description="Low complexity" evidence="6">
    <location>
        <begin position="286"/>
        <end position="300"/>
    </location>
</feature>
<name>A0A6A6NV30_9PEZI</name>
<sequence length="1144" mass="122804">MEMSYSPHSEAGGTLHLPSPTHPHSYRMDGFSISQIRRSLSRSPSKPSRHRLSPQNTPGSPISPLALSRAYSPSAKGAGAGAGACSNGSPTNSSESPFMAGQPHSAAKKNKFSLRRTAPFRSSVRTRSASQSPMRRALGEGANQGNTTPSSRARRTSGEENEKILATGTMGTHTADDKALLTRFDRNDAPIKFEFARSRADNNAPGANCLVPMKSSPLKRSDGIMNLDQASLGSPVAKRRSLHGPTSGGDWDVFDLAPSMNSESAGNNNDVDKDAPAQPLSSPLPKRGSPLRKSLSLRKSTLQQRHGPAGTRPKPASEQAPEFAIPGQAASKTRQRMSLDSSLPFAVGSEQISSPFRRSMHNQDNHPQQTHPFNASRINQPQQPQPYRHPLSNALTPSSSSSSMGDEAPQNAPPVAPERRSLENKPVTEQGQHAKTKAFSRSLPIGASRPQLSRAVAERGVTENGSFSTPEAYKMAKPLPAAFMSTGLISKRNRNIDDINNGVGYAMPDTPSKRVSFPPMNATPFSISKTSRPQHEFGTPTTPFSTHSSKPSPETFGKGVSIFGSRTGSHMRRGSFTSVDGDDNAHSPSGGHVDSQSSNDEMPPTPTKPSVGGKAGHSKENSLRSSLFGRRTSLTTDTFVPPSPGPETKPSSPKPIRNASPANSQDGSERASPHTPQETFLPPDPSGLSISGRDGNRNSSNFRHSRSSFGSFPPATPTAPRDQGFSFGHGQSVGGFARLTQNDVDTALTSRFTSVSKMGGGEFSQVFRVEGPSDNIVSTPSGSAHPTNVWAVKKNKRPYVGMKDRQKKLREVAILRALRGNNNIVTYTDSWESNNYLYIQTEFCENGNLKDFLAHAGFKARLDDFRIWKILLELTLGIMHIHSCGFIHLDLKPANVLIDWEGVLKIGDFGLASPWPAPKDIDGEGDREYIGPEILSGRFDKPADIFALGMIMLEIAGNIVLPDNGVSWQRLRAGDMSDLPSLTWSSESTLARDESGDPINYLAPAESSETLLGSDGGGGCGHHDGFPPHAGTALQPAATPKLVRSTSHDLVVPPNFMVDPHDPDCLDKVVQWLIMPRPDDRPSIEQLYAASGVQWVAKRRRSGATIYEGNWGPADYVLDRPAGGGGGGAVAGLDEGDVEMEDVC</sequence>
<feature type="compositionally biased region" description="Low complexity" evidence="6">
    <location>
        <begin position="32"/>
        <end position="46"/>
    </location>
</feature>
<comment type="similarity">
    <text evidence="5">Belongs to the protein kinase superfamily. Ser/Thr protein kinase family. GCN2 subfamily.</text>
</comment>
<reference evidence="8" key="1">
    <citation type="journal article" date="2020" name="Stud. Mycol.">
        <title>101 Dothideomycetes genomes: a test case for predicting lifestyles and emergence of pathogens.</title>
        <authorList>
            <person name="Haridas S."/>
            <person name="Albert R."/>
            <person name="Binder M."/>
            <person name="Bloem J."/>
            <person name="Labutti K."/>
            <person name="Salamov A."/>
            <person name="Andreopoulos B."/>
            <person name="Baker S."/>
            <person name="Barry K."/>
            <person name="Bills G."/>
            <person name="Bluhm B."/>
            <person name="Cannon C."/>
            <person name="Castanera R."/>
            <person name="Culley D."/>
            <person name="Daum C."/>
            <person name="Ezra D."/>
            <person name="Gonzalez J."/>
            <person name="Henrissat B."/>
            <person name="Kuo A."/>
            <person name="Liang C."/>
            <person name="Lipzen A."/>
            <person name="Lutzoni F."/>
            <person name="Magnuson J."/>
            <person name="Mondo S."/>
            <person name="Nolan M."/>
            <person name="Ohm R."/>
            <person name="Pangilinan J."/>
            <person name="Park H.-J."/>
            <person name="Ramirez L."/>
            <person name="Alfaro M."/>
            <person name="Sun H."/>
            <person name="Tritt A."/>
            <person name="Yoshinaga Y."/>
            <person name="Zwiers L.-H."/>
            <person name="Turgeon B."/>
            <person name="Goodwin S."/>
            <person name="Spatafora J."/>
            <person name="Crous P."/>
            <person name="Grigoriev I."/>
        </authorList>
    </citation>
    <scope>NUCLEOTIDE SEQUENCE</scope>
    <source>
        <strain evidence="8">ATCC 16933</strain>
    </source>
</reference>
<dbReference type="Pfam" id="PF00069">
    <property type="entry name" value="Pkinase"/>
    <property type="match status" value="1"/>
</dbReference>
<dbReference type="InterPro" id="IPR000719">
    <property type="entry name" value="Prot_kinase_dom"/>
</dbReference>
<organism evidence="8 9">
    <name type="scientific">Lineolata rhizophorae</name>
    <dbReference type="NCBI Taxonomy" id="578093"/>
    <lineage>
        <taxon>Eukaryota</taxon>
        <taxon>Fungi</taxon>
        <taxon>Dikarya</taxon>
        <taxon>Ascomycota</taxon>
        <taxon>Pezizomycotina</taxon>
        <taxon>Dothideomycetes</taxon>
        <taxon>Dothideomycetes incertae sedis</taxon>
        <taxon>Lineolatales</taxon>
        <taxon>Lineolataceae</taxon>
        <taxon>Lineolata</taxon>
    </lineage>
</organism>
<keyword evidence="3" id="KW-0418">Kinase</keyword>
<feature type="domain" description="Protein kinase" evidence="7">
    <location>
        <begin position="752"/>
        <end position="1096"/>
    </location>
</feature>
<feature type="compositionally biased region" description="Polar residues" evidence="6">
    <location>
        <begin position="259"/>
        <end position="269"/>
    </location>
</feature>
<evidence type="ECO:0000256" key="5">
    <source>
        <dbReference type="ARBA" id="ARBA00037982"/>
    </source>
</evidence>
<evidence type="ECO:0000313" key="8">
    <source>
        <dbReference type="EMBL" id="KAF2455302.1"/>
    </source>
</evidence>
<feature type="region of interest" description="Disordered" evidence="6">
    <location>
        <begin position="234"/>
        <end position="322"/>
    </location>
</feature>
<dbReference type="GO" id="GO:0005737">
    <property type="term" value="C:cytoplasm"/>
    <property type="evidence" value="ECO:0007669"/>
    <property type="project" value="TreeGrafter"/>
</dbReference>
<keyword evidence="4" id="KW-0067">ATP-binding</keyword>